<evidence type="ECO:0000313" key="3">
    <source>
        <dbReference type="Proteomes" id="UP001589836"/>
    </source>
</evidence>
<organism evidence="2 3">
    <name type="scientific">Pontibacillus salicampi</name>
    <dbReference type="NCBI Taxonomy" id="1449801"/>
    <lineage>
        <taxon>Bacteria</taxon>
        <taxon>Bacillati</taxon>
        <taxon>Bacillota</taxon>
        <taxon>Bacilli</taxon>
        <taxon>Bacillales</taxon>
        <taxon>Bacillaceae</taxon>
        <taxon>Pontibacillus</taxon>
    </lineage>
</organism>
<feature type="domain" description="VOC" evidence="1">
    <location>
        <begin position="7"/>
        <end position="150"/>
    </location>
</feature>
<dbReference type="PANTHER" id="PTHR36110:SF4">
    <property type="entry name" value="RING-CLEAVING DIOXYGENASE MHQA-RELATED"/>
    <property type="match status" value="1"/>
</dbReference>
<dbReference type="InterPro" id="IPR004360">
    <property type="entry name" value="Glyas_Fos-R_dOase_dom"/>
</dbReference>
<proteinExistence type="predicted"/>
<accession>A0ABV6LLN3</accession>
<dbReference type="PANTHER" id="PTHR36110">
    <property type="entry name" value="RING-CLEAVING DIOXYGENASE MHQE-RELATED"/>
    <property type="match status" value="1"/>
</dbReference>
<dbReference type="InterPro" id="IPR037523">
    <property type="entry name" value="VOC_core"/>
</dbReference>
<keyword evidence="3" id="KW-1185">Reference proteome</keyword>
<protein>
    <submittedName>
        <fullName evidence="2">VOC family protein</fullName>
    </submittedName>
</protein>
<feature type="domain" description="VOC" evidence="1">
    <location>
        <begin position="147"/>
        <end position="263"/>
    </location>
</feature>
<dbReference type="SUPFAM" id="SSF54593">
    <property type="entry name" value="Glyoxalase/Bleomycin resistance protein/Dihydroxybiphenyl dioxygenase"/>
    <property type="match status" value="1"/>
</dbReference>
<sequence length="304" mass="34325">MVAFQSGIHHLSAIVQDAQRTMDFYEGILGLRLVKKTVNFDDPSVYHLYFGDKVGTPGTILTFFPVQAPFGRIGRGQVERILFQIPPDSSSYWLEYLQTQAVPVEQTEYGIWLTDCDGLLLGLIEEESRAAQYWNASTTEERIAITGFYGAILDSKDPEHTGAILEALGFQVNEDDKNVMKYQGSAEIGAHIWINKNELKRGLAGAGTIHHIAFRTPNETDHSLWKDRLTQMGMNSTEVKDRQYFKSIYFHEPGGILFEIASDTPGFLIDEEIDTLGINLKLPKWLETKREQIEADLPILKRGV</sequence>
<dbReference type="PROSITE" id="PS51819">
    <property type="entry name" value="VOC"/>
    <property type="match status" value="2"/>
</dbReference>
<gene>
    <name evidence="2" type="ORF">ACFFGV_06520</name>
</gene>
<dbReference type="InterPro" id="IPR052537">
    <property type="entry name" value="Extradiol_RC_dioxygenase"/>
</dbReference>
<reference evidence="2 3" key="1">
    <citation type="submission" date="2024-09" db="EMBL/GenBank/DDBJ databases">
        <authorList>
            <person name="Sun Q."/>
            <person name="Mori K."/>
        </authorList>
    </citation>
    <scope>NUCLEOTIDE SEQUENCE [LARGE SCALE GENOMIC DNA]</scope>
    <source>
        <strain evidence="2 3">NCAIM B.02529</strain>
    </source>
</reference>
<dbReference type="Pfam" id="PF00903">
    <property type="entry name" value="Glyoxalase"/>
    <property type="match status" value="2"/>
</dbReference>
<dbReference type="EMBL" id="JBHLTP010000003">
    <property type="protein sequence ID" value="MFC0523249.1"/>
    <property type="molecule type" value="Genomic_DNA"/>
</dbReference>
<evidence type="ECO:0000259" key="1">
    <source>
        <dbReference type="PROSITE" id="PS51819"/>
    </source>
</evidence>
<evidence type="ECO:0000313" key="2">
    <source>
        <dbReference type="EMBL" id="MFC0523249.1"/>
    </source>
</evidence>
<comment type="caution">
    <text evidence="2">The sequence shown here is derived from an EMBL/GenBank/DDBJ whole genome shotgun (WGS) entry which is preliminary data.</text>
</comment>
<dbReference type="InterPro" id="IPR029068">
    <property type="entry name" value="Glyas_Bleomycin-R_OHBP_Dase"/>
</dbReference>
<dbReference type="Proteomes" id="UP001589836">
    <property type="component" value="Unassembled WGS sequence"/>
</dbReference>
<name>A0ABV6LLN3_9BACI</name>
<dbReference type="Gene3D" id="3.10.180.10">
    <property type="entry name" value="2,3-Dihydroxybiphenyl 1,2-Dioxygenase, domain 1"/>
    <property type="match status" value="2"/>
</dbReference>
<dbReference type="RefSeq" id="WP_377345791.1">
    <property type="nucleotide sequence ID" value="NZ_JBHLTP010000003.1"/>
</dbReference>